<dbReference type="InterPro" id="IPR008979">
    <property type="entry name" value="Galactose-bd-like_sf"/>
</dbReference>
<dbReference type="InterPro" id="IPR036514">
    <property type="entry name" value="SGNH_hydro_sf"/>
</dbReference>
<dbReference type="Gene3D" id="3.40.50.1110">
    <property type="entry name" value="SGNH hydrolase"/>
    <property type="match status" value="2"/>
</dbReference>
<dbReference type="SUPFAM" id="SSF49785">
    <property type="entry name" value="Galactose-binding domain-like"/>
    <property type="match status" value="1"/>
</dbReference>
<accession>A0ABZ0TQY2</accession>
<evidence type="ECO:0000313" key="3">
    <source>
        <dbReference type="EMBL" id="WPU95549.1"/>
    </source>
</evidence>
<feature type="domain" description="Sialate O-acetylesterase" evidence="2">
    <location>
        <begin position="409"/>
        <end position="512"/>
    </location>
</feature>
<dbReference type="InterPro" id="IPR039329">
    <property type="entry name" value="SIAE"/>
</dbReference>
<evidence type="ECO:0000256" key="1">
    <source>
        <dbReference type="ARBA" id="ARBA00022801"/>
    </source>
</evidence>
<dbReference type="Pfam" id="PF03629">
    <property type="entry name" value="SASA"/>
    <property type="match status" value="1"/>
</dbReference>
<dbReference type="EMBL" id="CP139558">
    <property type="protein sequence ID" value="WPU95549.1"/>
    <property type="molecule type" value="Genomic_DNA"/>
</dbReference>
<sequence>MKYWLIVIYALFITAVTNAQTALKLSPLFSNNMVIQQGINAAVFGDANIGQKVSVTLAGHYAEAVTDSAGRWIAKMPVLKAGGPYRMKVRADGVEIILNNIMIGEVWVASGQSNMNFKMNRPVLNSKYEIEKADYPNIREFHVEESVSSTPLKDLKKGEWKICTPGNATNFSAVAYFFARKLSEVQHVAVGIIHTSYSGTPIQAWISADMLAAHPDFSKRIHEIRKTNPNWAALQEKVDSVRQIYLKAVRTDSAGYKLGVYKEVYDDSRWKKVKYPIFASKLNIPGYRLIWVRKEFNVGAKTPAHDLYLSLGEVKMQDITYVNGIEVGRDNREDQRVYRIPAKLIKKGRNTITIRWLSEWGYGRIGNPGDHPAVYSADHKFNIPLEAEWAIDENIEPPLITSTSFSGQPTSLYNAMIAPIVNYGIKGILWYQGEGNAGNAEQYKSLLPLLLTDWRIRWQQGNLPFLLVQLPNYSYGGNGWITLREAQSQLLKYPNVGMVITTDVGDSTDVHPKNKKPVGERLYLASAKVAYGKDIEYLGPTFDGLVCQGDSAMISFSNISNGLMVKAQRELKGFTVAADDKKFYPAIAKLTGDRVIVRSDFVKKPVAVRYNWSANPGGNLYDKNDLPAGPFRTDNW</sequence>
<dbReference type="InterPro" id="IPR005181">
    <property type="entry name" value="SASA"/>
</dbReference>
<dbReference type="Proteomes" id="UP001324380">
    <property type="component" value="Chromosome"/>
</dbReference>
<keyword evidence="4" id="KW-1185">Reference proteome</keyword>
<dbReference type="PANTHER" id="PTHR22901:SF0">
    <property type="entry name" value="SIALATE O-ACETYLESTERASE"/>
    <property type="match status" value="1"/>
</dbReference>
<dbReference type="PANTHER" id="PTHR22901">
    <property type="entry name" value="SIALATE O-ACETYLESTERASE"/>
    <property type="match status" value="1"/>
</dbReference>
<reference evidence="3 4" key="1">
    <citation type="submission" date="2023-11" db="EMBL/GenBank/DDBJ databases">
        <title>Analysis of the Genomes of Mucilaginibacter gossypii cycad 4 and M. sabulilitoris SNA2: microbes with the potential for plant growth promotion.</title>
        <authorList>
            <person name="Hirsch A.M."/>
            <person name="Humm E."/>
            <person name="Rubbi M."/>
            <person name="Del Vecchio G."/>
            <person name="Ha S.M."/>
            <person name="Pellegrini M."/>
            <person name="Gunsalus R.P."/>
        </authorList>
    </citation>
    <scope>NUCLEOTIDE SEQUENCE [LARGE SCALE GENOMIC DNA]</scope>
    <source>
        <strain evidence="3 4">SNA2</strain>
    </source>
</reference>
<organism evidence="3 4">
    <name type="scientific">Mucilaginibacter sabulilitoris</name>
    <dbReference type="NCBI Taxonomy" id="1173583"/>
    <lineage>
        <taxon>Bacteria</taxon>
        <taxon>Pseudomonadati</taxon>
        <taxon>Bacteroidota</taxon>
        <taxon>Sphingobacteriia</taxon>
        <taxon>Sphingobacteriales</taxon>
        <taxon>Sphingobacteriaceae</taxon>
        <taxon>Mucilaginibacter</taxon>
    </lineage>
</organism>
<keyword evidence="1" id="KW-0378">Hydrolase</keyword>
<evidence type="ECO:0000313" key="4">
    <source>
        <dbReference type="Proteomes" id="UP001324380"/>
    </source>
</evidence>
<proteinExistence type="predicted"/>
<gene>
    <name evidence="3" type="ORF">SNE25_08440</name>
</gene>
<evidence type="ECO:0000259" key="2">
    <source>
        <dbReference type="Pfam" id="PF03629"/>
    </source>
</evidence>
<dbReference type="RefSeq" id="WP_321564657.1">
    <property type="nucleotide sequence ID" value="NZ_CP139558.1"/>
</dbReference>
<protein>
    <submittedName>
        <fullName evidence="3">Sialate O-acetylesterase</fullName>
    </submittedName>
</protein>
<dbReference type="SUPFAM" id="SSF52266">
    <property type="entry name" value="SGNH hydrolase"/>
    <property type="match status" value="1"/>
</dbReference>
<name>A0ABZ0TQY2_9SPHI</name>